<evidence type="ECO:0000313" key="3">
    <source>
        <dbReference type="Proteomes" id="UP000826802"/>
    </source>
</evidence>
<keyword evidence="2" id="KW-0547">Nucleotide-binding</keyword>
<reference evidence="2 3" key="1">
    <citation type="submission" date="2021-07" db="EMBL/GenBank/DDBJ databases">
        <title>Prevalence and characterization of methicillin-resistant Macrococcus spp. in food producing animals and meat in Switzerland in 2019.</title>
        <authorList>
            <person name="Keller J.E."/>
            <person name="Schwendener S."/>
            <person name="Neuenschwander J."/>
            <person name="Overesch G."/>
            <person name="Perreten V."/>
        </authorList>
    </citation>
    <scope>NUCLEOTIDE SEQUENCE [LARGE SCALE GENOMIC DNA]</scope>
    <source>
        <strain evidence="2 3">19Msa0936</strain>
    </source>
</reference>
<dbReference type="Proteomes" id="UP000826802">
    <property type="component" value="Chromosome"/>
</dbReference>
<dbReference type="Pfam" id="PF13304">
    <property type="entry name" value="AAA_21"/>
    <property type="match status" value="1"/>
</dbReference>
<organism evidence="2 3">
    <name type="scientific">Macrococcoides bohemicum</name>
    <dbReference type="NCBI Taxonomy" id="1903056"/>
    <lineage>
        <taxon>Bacteria</taxon>
        <taxon>Bacillati</taxon>
        <taxon>Bacillota</taxon>
        <taxon>Bacilli</taxon>
        <taxon>Bacillales</taxon>
        <taxon>Staphylococcaceae</taxon>
        <taxon>Macrococcoides</taxon>
    </lineage>
</organism>
<protein>
    <submittedName>
        <fullName evidence="2">ATP-binding protein</fullName>
    </submittedName>
</protein>
<dbReference type="CDD" id="cd00267">
    <property type="entry name" value="ABC_ATPase"/>
    <property type="match status" value="1"/>
</dbReference>
<dbReference type="GO" id="GO:0016887">
    <property type="term" value="F:ATP hydrolysis activity"/>
    <property type="evidence" value="ECO:0007669"/>
    <property type="project" value="InterPro"/>
</dbReference>
<accession>A0AAE7Q9Y8</accession>
<proteinExistence type="predicted"/>
<dbReference type="InterPro" id="IPR027417">
    <property type="entry name" value="P-loop_NTPase"/>
</dbReference>
<dbReference type="AlphaFoldDB" id="A0AAE7Q9Y8"/>
<evidence type="ECO:0000313" key="2">
    <source>
        <dbReference type="EMBL" id="QYA42405.1"/>
    </source>
</evidence>
<dbReference type="Gene3D" id="3.40.50.300">
    <property type="entry name" value="P-loop containing nucleotide triphosphate hydrolases"/>
    <property type="match status" value="1"/>
</dbReference>
<gene>
    <name evidence="2" type="ORF">KYI11_00150</name>
</gene>
<feature type="domain" description="ATPase AAA-type core" evidence="1">
    <location>
        <begin position="323"/>
        <end position="391"/>
    </location>
</feature>
<dbReference type="GO" id="GO:0005524">
    <property type="term" value="F:ATP binding"/>
    <property type="evidence" value="ECO:0007669"/>
    <property type="project" value="UniProtKB-KW"/>
</dbReference>
<dbReference type="RefSeq" id="WP_203545915.1">
    <property type="nucleotide sequence ID" value="NZ_CP054482.1"/>
</dbReference>
<evidence type="ECO:0000259" key="1">
    <source>
        <dbReference type="Pfam" id="PF13304"/>
    </source>
</evidence>
<keyword evidence="3" id="KW-1185">Reference proteome</keyword>
<sequence length="484" mass="56531">MKIYELNYGDKHNKGKGFYLMSDNWNDFGYTTTFSLSYYDGNEVLNIGVVKIATLTGNYRTTMNDIINGNREEIFSLGVEKEYYLALNKLEGKNKDFILKELNDIAMNEELFEKVKDLEITQKSLFRFTYEKTIKEQFRRILHNSGTFKKFHFFYHKDKMQTEFRVNPYSKPASNLHGLIGSNGLGKTTFLTDILFDFLGYSSFTYLKKSDDKDFFRNAIFISFSIFDNFQKLDSQKLFDDSLSNYDYIGVKKYTRCNKVENKNSEDFTKDFINSMKNIKAKGIHSKTRWCKAMELLETDLLIEEANIKEKIDDENILVDIFEKFSSGHKIIILTITKLIDLVVEKTLILLDEPESYLHPPLLATYIRTISHILMQQNGVCIVSTHSPVVMQEIDKECVHIIELHKGERIIKKPNINTYGENIGILTREVFNYEIERTGFYNDLKMSAKEGKKYDQILEDYNFALGMEAKSLLRILVRKFGDKE</sequence>
<dbReference type="InterPro" id="IPR003959">
    <property type="entry name" value="ATPase_AAA_core"/>
</dbReference>
<dbReference type="SUPFAM" id="SSF52540">
    <property type="entry name" value="P-loop containing nucleoside triphosphate hydrolases"/>
    <property type="match status" value="1"/>
</dbReference>
<dbReference type="EMBL" id="CP079981">
    <property type="protein sequence ID" value="QYA42405.1"/>
    <property type="molecule type" value="Genomic_DNA"/>
</dbReference>
<keyword evidence="2" id="KW-0067">ATP-binding</keyword>
<dbReference type="GeneID" id="99096337"/>
<name>A0AAE7Q9Y8_9STAP</name>